<evidence type="ECO:0000256" key="6">
    <source>
        <dbReference type="SAM" id="MobiDB-lite"/>
    </source>
</evidence>
<feature type="domain" description="ABC-2 type transporter transmembrane" evidence="8">
    <location>
        <begin position="52"/>
        <end position="387"/>
    </location>
</feature>
<evidence type="ECO:0000259" key="8">
    <source>
        <dbReference type="Pfam" id="PF12698"/>
    </source>
</evidence>
<feature type="region of interest" description="Disordered" evidence="6">
    <location>
        <begin position="1"/>
        <end position="26"/>
    </location>
</feature>
<feature type="transmembrane region" description="Helical" evidence="7">
    <location>
        <begin position="209"/>
        <end position="233"/>
    </location>
</feature>
<evidence type="ECO:0000256" key="2">
    <source>
        <dbReference type="ARBA" id="ARBA00022475"/>
    </source>
</evidence>
<protein>
    <submittedName>
        <fullName evidence="9">ABC transporter permease</fullName>
    </submittedName>
</protein>
<dbReference type="PANTHER" id="PTHR30294">
    <property type="entry name" value="MEMBRANE COMPONENT OF ABC TRANSPORTER YHHJ-RELATED"/>
    <property type="match status" value="1"/>
</dbReference>
<dbReference type="AlphaFoldDB" id="A0A2W5X6X5"/>
<keyword evidence="2" id="KW-1003">Cell membrane</keyword>
<reference evidence="9 10" key="1">
    <citation type="submission" date="2017-08" db="EMBL/GenBank/DDBJ databases">
        <title>Infants hospitalized years apart are colonized by the same room-sourced microbial strains.</title>
        <authorList>
            <person name="Brooks B."/>
            <person name="Olm M.R."/>
            <person name="Firek B.A."/>
            <person name="Baker R."/>
            <person name="Thomas B.C."/>
            <person name="Morowitz M.J."/>
            <person name="Banfield J.F."/>
        </authorList>
    </citation>
    <scope>NUCLEOTIDE SEQUENCE [LARGE SCALE GENOMIC DNA]</scope>
    <source>
        <strain evidence="9">S2_003_000_R2_4</strain>
    </source>
</reference>
<evidence type="ECO:0000256" key="5">
    <source>
        <dbReference type="ARBA" id="ARBA00023136"/>
    </source>
</evidence>
<dbReference type="PANTHER" id="PTHR30294:SF46">
    <property type="entry name" value="ABC TRANSPORTER PERMEASE"/>
    <property type="match status" value="1"/>
</dbReference>
<evidence type="ECO:0000256" key="7">
    <source>
        <dbReference type="SAM" id="Phobius"/>
    </source>
</evidence>
<accession>A0A2W5X6X5</accession>
<proteinExistence type="predicted"/>
<comment type="subcellular location">
    <subcellularLocation>
        <location evidence="1">Cell membrane</location>
        <topology evidence="1">Multi-pass membrane protein</topology>
    </subcellularLocation>
</comment>
<evidence type="ECO:0000313" key="10">
    <source>
        <dbReference type="Proteomes" id="UP000249393"/>
    </source>
</evidence>
<dbReference type="InterPro" id="IPR051449">
    <property type="entry name" value="ABC-2_transporter_component"/>
</dbReference>
<dbReference type="GO" id="GO:0140359">
    <property type="term" value="F:ABC-type transporter activity"/>
    <property type="evidence" value="ECO:0007669"/>
    <property type="project" value="InterPro"/>
</dbReference>
<feature type="transmembrane region" description="Helical" evidence="7">
    <location>
        <begin position="245"/>
        <end position="270"/>
    </location>
</feature>
<dbReference type="Pfam" id="PF12698">
    <property type="entry name" value="ABC2_membrane_3"/>
    <property type="match status" value="1"/>
</dbReference>
<dbReference type="EMBL" id="QFQZ01000005">
    <property type="protein sequence ID" value="PZR36664.1"/>
    <property type="molecule type" value="Genomic_DNA"/>
</dbReference>
<feature type="compositionally biased region" description="Low complexity" evidence="6">
    <location>
        <begin position="1"/>
        <end position="20"/>
    </location>
</feature>
<keyword evidence="3 7" id="KW-0812">Transmembrane</keyword>
<dbReference type="Proteomes" id="UP000249393">
    <property type="component" value="Unassembled WGS sequence"/>
</dbReference>
<keyword evidence="4 7" id="KW-1133">Transmembrane helix</keyword>
<keyword evidence="5 7" id="KW-0472">Membrane</keyword>
<evidence type="ECO:0000256" key="3">
    <source>
        <dbReference type="ARBA" id="ARBA00022692"/>
    </source>
</evidence>
<name>A0A2W5X6X5_9CAUL</name>
<feature type="transmembrane region" description="Helical" evidence="7">
    <location>
        <begin position="313"/>
        <end position="331"/>
    </location>
</feature>
<feature type="transmembrane region" description="Helical" evidence="7">
    <location>
        <begin position="367"/>
        <end position="387"/>
    </location>
</feature>
<feature type="transmembrane region" description="Helical" evidence="7">
    <location>
        <begin position="282"/>
        <end position="301"/>
    </location>
</feature>
<evidence type="ECO:0000256" key="1">
    <source>
        <dbReference type="ARBA" id="ARBA00004651"/>
    </source>
</evidence>
<dbReference type="GO" id="GO:0005886">
    <property type="term" value="C:plasma membrane"/>
    <property type="evidence" value="ECO:0007669"/>
    <property type="project" value="UniProtKB-SubCell"/>
</dbReference>
<evidence type="ECO:0000313" key="9">
    <source>
        <dbReference type="EMBL" id="PZR36664.1"/>
    </source>
</evidence>
<organism evidence="9 10">
    <name type="scientific">Caulobacter segnis</name>
    <dbReference type="NCBI Taxonomy" id="88688"/>
    <lineage>
        <taxon>Bacteria</taxon>
        <taxon>Pseudomonadati</taxon>
        <taxon>Pseudomonadota</taxon>
        <taxon>Alphaproteobacteria</taxon>
        <taxon>Caulobacterales</taxon>
        <taxon>Caulobacteraceae</taxon>
        <taxon>Caulobacter</taxon>
    </lineage>
</organism>
<dbReference type="Gene3D" id="3.40.1710.10">
    <property type="entry name" value="abc type-2 transporter like domain"/>
    <property type="match status" value="1"/>
</dbReference>
<dbReference type="InterPro" id="IPR013525">
    <property type="entry name" value="ABC2_TM"/>
</dbReference>
<feature type="transmembrane region" description="Helical" evidence="7">
    <location>
        <begin position="44"/>
        <end position="63"/>
    </location>
</feature>
<comment type="caution">
    <text evidence="9">The sequence shown here is derived from an EMBL/GenBank/DDBJ whole genome shotgun (WGS) entry which is preliminary data.</text>
</comment>
<gene>
    <name evidence="9" type="ORF">DI526_02890</name>
</gene>
<evidence type="ECO:0000256" key="4">
    <source>
        <dbReference type="ARBA" id="ARBA00022989"/>
    </source>
</evidence>
<sequence>MANRPGALLRGPLSRRLSPPAQAPEGGRMNRFARAYLGTWKAILASRPAVSLLLLAVIVYAFYYPAAYRSQVATHLPVAIVDQDQSAVSRALVERLSSANRVRIVLRTTDFGEARHALESRRVDAIIVVPERLERGLLTGAPAAGLAIYVNGAYLVRASTVGATVQSVLTGAVAETLAPLARAAGIRALSPIQTDTRPLFNTAQGYGSYVVPGVAVLIIQQTLLMGVVLLSAGRRGKIAPSRIDFLGAAAAFCTIGVAGCLFYFGFVFWFQDYPRGGNLVGMLLATALYVPAVVFFALLLGSAFDRPERSAQVLAASSVPFFFLSGLAWPFSAMPVPLALAAHFIPSTSGIQVFIKLNQMGASLAEVWPDLAGLSVLTCGYGLLAWIRWKPQKDLARLEPAPSRSPGEPTP</sequence>